<dbReference type="InterPro" id="IPR045600">
    <property type="entry name" value="RelA/SpoT_AH_RIS"/>
</dbReference>
<evidence type="ECO:0000313" key="10">
    <source>
        <dbReference type="Proteomes" id="UP000294919"/>
    </source>
</evidence>
<dbReference type="SMART" id="SM00954">
    <property type="entry name" value="RelA_SpoT"/>
    <property type="match status" value="1"/>
</dbReference>
<comment type="function">
    <text evidence="4">In eubacteria ppGpp (guanosine 3'-diphosphate 5'-diphosphate) is a mediator of the stringent response that coordinates a variety of cellular activities in response to changes in nutritional abundance.</text>
</comment>
<keyword evidence="9" id="KW-0808">Transferase</keyword>
<feature type="domain" description="HD" evidence="7">
    <location>
        <begin position="43"/>
        <end position="142"/>
    </location>
</feature>
<dbReference type="InterPro" id="IPR012676">
    <property type="entry name" value="TGS-like"/>
</dbReference>
<dbReference type="PROSITE" id="PS51880">
    <property type="entry name" value="TGS"/>
    <property type="match status" value="1"/>
</dbReference>
<dbReference type="SUPFAM" id="SSF81271">
    <property type="entry name" value="TGS-like"/>
    <property type="match status" value="1"/>
</dbReference>
<dbReference type="Pfam" id="PF19296">
    <property type="entry name" value="RelA_AH_RIS"/>
    <property type="match status" value="1"/>
</dbReference>
<evidence type="ECO:0000259" key="6">
    <source>
        <dbReference type="PROSITE" id="PS51671"/>
    </source>
</evidence>
<comment type="caution">
    <text evidence="9">The sequence shown here is derived from an EMBL/GenBank/DDBJ whole genome shotgun (WGS) entry which is preliminary data.</text>
</comment>
<organism evidence="9 10">
    <name type="scientific">Marinisporobacter balticus</name>
    <dbReference type="NCBI Taxonomy" id="2018667"/>
    <lineage>
        <taxon>Bacteria</taxon>
        <taxon>Bacillati</taxon>
        <taxon>Bacillota</taxon>
        <taxon>Clostridia</taxon>
        <taxon>Peptostreptococcales</taxon>
        <taxon>Thermotaleaceae</taxon>
        <taxon>Marinisporobacter</taxon>
    </lineage>
</organism>
<gene>
    <name evidence="9" type="ORF">EV214_10174</name>
</gene>
<proteinExistence type="inferred from homology"/>
<evidence type="ECO:0000256" key="4">
    <source>
        <dbReference type="RuleBase" id="RU003847"/>
    </source>
</evidence>
<dbReference type="Gene3D" id="1.10.3210.10">
    <property type="entry name" value="Hypothetical protein af1432"/>
    <property type="match status" value="1"/>
</dbReference>
<keyword evidence="5" id="KW-0175">Coiled coil</keyword>
<dbReference type="InterPro" id="IPR004095">
    <property type="entry name" value="TGS"/>
</dbReference>
<comment type="pathway">
    <text evidence="1">Purine metabolism; ppGpp biosynthesis; ppGpp from GTP: step 1/2.</text>
</comment>
<accession>A0A4R2L2G6</accession>
<comment type="catalytic activity">
    <reaction evidence="3">
        <text>GTP + ATP = guanosine 3'-diphosphate 5'-triphosphate + AMP</text>
        <dbReference type="Rhea" id="RHEA:22088"/>
        <dbReference type="ChEBI" id="CHEBI:30616"/>
        <dbReference type="ChEBI" id="CHEBI:37565"/>
        <dbReference type="ChEBI" id="CHEBI:142410"/>
        <dbReference type="ChEBI" id="CHEBI:456215"/>
        <dbReference type="EC" id="2.7.6.5"/>
    </reaction>
</comment>
<dbReference type="GO" id="GO:0005886">
    <property type="term" value="C:plasma membrane"/>
    <property type="evidence" value="ECO:0007669"/>
    <property type="project" value="TreeGrafter"/>
</dbReference>
<dbReference type="InterPro" id="IPR043519">
    <property type="entry name" value="NT_sf"/>
</dbReference>
<dbReference type="InterPro" id="IPR004811">
    <property type="entry name" value="RelA/Spo_fam"/>
</dbReference>
<dbReference type="SUPFAM" id="SSF81301">
    <property type="entry name" value="Nucleotidyltransferase"/>
    <property type="match status" value="1"/>
</dbReference>
<dbReference type="InterPro" id="IPR012675">
    <property type="entry name" value="Beta-grasp_dom_sf"/>
</dbReference>
<dbReference type="SUPFAM" id="SSF109604">
    <property type="entry name" value="HD-domain/PDEase-like"/>
    <property type="match status" value="1"/>
</dbReference>
<dbReference type="Gene3D" id="3.30.70.260">
    <property type="match status" value="1"/>
</dbReference>
<protein>
    <recommendedName>
        <fullName evidence="2">GTP diphosphokinase</fullName>
        <ecNumber evidence="2">2.7.6.5</ecNumber>
    </recommendedName>
</protein>
<dbReference type="PANTHER" id="PTHR21262:SF31">
    <property type="entry name" value="GTP PYROPHOSPHOKINASE"/>
    <property type="match status" value="1"/>
</dbReference>
<dbReference type="PROSITE" id="PS51831">
    <property type="entry name" value="HD"/>
    <property type="match status" value="1"/>
</dbReference>
<dbReference type="Pfam" id="PF04607">
    <property type="entry name" value="RelA_SpoT"/>
    <property type="match status" value="1"/>
</dbReference>
<sequence>MLEKLLAQIQQYNPNSNMRFIIKAYNFADAAHEGQVRKSGEKYFIHPVEVAKILAELEMDDATIVAGLLHDVIEDTRYDYDEIKNEFSEEVAILVEGVTKLGSFTYETKEERQAESLRKMFLAMAKDIRVIIIKLADRLHNMRTLKYMNENKKKEKAVETIEIYAPIAHRLGISKIKWELEDLCLRYIDPEGYYDLVDKVAKKRGERESYINKVIQELKKALVNLNIKCEINGRSKHFYSIYRKMVYRHKSFEEIFDLTAVRVLVHSVKDCYGALGMVHTMWKPIPGRFKDYIAMPKPNMYQSLHTTVIGQNGEPLEIQIRTWDMHRIAEYGIAAHWKYKAGNEGDEEESGDKLDDKLRWLRQLLEWQRDMKDPKEFMESLKIDLFTNEVFVFSPKGDVVDLPAGSTPIDFAYKIHSAIGNSCIGAKVNGRIVPIDYKLKNGNIVEVLTSKQSHGPSRDWLKFVKSTQAKNRIRQWFKKERKEENIEKGKELFEKEIKKNGYEVHELAKPQWMNQLIKKLRLNTIEDLYAAIGYGGILLNQVIPKLKQLHKSIQKEEKSIEEVVTQNKQYKDKAKKEKKDAQGVKVKGIDNILVRFSKCCTPVPGDEIVGFITRGRGVSVHRADCVNMLKGIDSLDRLIEVEWDENKQKSYETEIQIISTDRKGLLSEVTNFLSDIKLTVTAVNARTNKDKTAIVNLTIEITNIEQLSKLIKKVKSMQGVVDVYRVTS</sequence>
<evidence type="ECO:0000259" key="7">
    <source>
        <dbReference type="PROSITE" id="PS51831"/>
    </source>
</evidence>
<dbReference type="InterPro" id="IPR007685">
    <property type="entry name" value="RelA_SpoT"/>
</dbReference>
<evidence type="ECO:0000256" key="2">
    <source>
        <dbReference type="ARBA" id="ARBA00013251"/>
    </source>
</evidence>
<keyword evidence="10" id="KW-1185">Reference proteome</keyword>
<dbReference type="Pfam" id="PF13291">
    <property type="entry name" value="ACT_4"/>
    <property type="match status" value="1"/>
</dbReference>
<dbReference type="PROSITE" id="PS51671">
    <property type="entry name" value="ACT"/>
    <property type="match status" value="1"/>
</dbReference>
<dbReference type="InterPro" id="IPR033655">
    <property type="entry name" value="TGS_RelA/SpoT"/>
</dbReference>
<evidence type="ECO:0000256" key="5">
    <source>
        <dbReference type="SAM" id="Coils"/>
    </source>
</evidence>
<feature type="domain" description="ACT" evidence="6">
    <location>
        <begin position="654"/>
        <end position="728"/>
    </location>
</feature>
<feature type="coiled-coil region" evidence="5">
    <location>
        <begin position="546"/>
        <end position="580"/>
    </location>
</feature>
<evidence type="ECO:0000256" key="1">
    <source>
        <dbReference type="ARBA" id="ARBA00004976"/>
    </source>
</evidence>
<dbReference type="Gene3D" id="3.30.460.10">
    <property type="entry name" value="Beta Polymerase, domain 2"/>
    <property type="match status" value="1"/>
</dbReference>
<dbReference type="OrthoDB" id="9805041at2"/>
<comment type="similarity">
    <text evidence="4">Belongs to the relA/spoT family.</text>
</comment>
<dbReference type="GO" id="GO:0016301">
    <property type="term" value="F:kinase activity"/>
    <property type="evidence" value="ECO:0007669"/>
    <property type="project" value="UniProtKB-KW"/>
</dbReference>
<dbReference type="CDD" id="cd05399">
    <property type="entry name" value="NT_Rel-Spo_like"/>
    <property type="match status" value="1"/>
</dbReference>
<dbReference type="Pfam" id="PF13328">
    <property type="entry name" value="HD_4"/>
    <property type="match status" value="1"/>
</dbReference>
<dbReference type="InterPro" id="IPR006674">
    <property type="entry name" value="HD_domain"/>
</dbReference>
<dbReference type="PANTHER" id="PTHR21262">
    <property type="entry name" value="GUANOSINE-3',5'-BIS DIPHOSPHATE 3'-PYROPHOSPHOHYDROLASE"/>
    <property type="match status" value="1"/>
</dbReference>
<dbReference type="FunFam" id="3.30.460.10:FF:000001">
    <property type="entry name" value="GTP pyrophosphokinase RelA"/>
    <property type="match status" value="1"/>
</dbReference>
<dbReference type="Pfam" id="PF02824">
    <property type="entry name" value="TGS"/>
    <property type="match status" value="1"/>
</dbReference>
<evidence type="ECO:0000259" key="8">
    <source>
        <dbReference type="PROSITE" id="PS51880"/>
    </source>
</evidence>
<dbReference type="InterPro" id="IPR003607">
    <property type="entry name" value="HD/PDEase_dom"/>
</dbReference>
<dbReference type="NCBIfam" id="TIGR00691">
    <property type="entry name" value="spoT_relA"/>
    <property type="match status" value="1"/>
</dbReference>
<dbReference type="InterPro" id="IPR002912">
    <property type="entry name" value="ACT_dom"/>
</dbReference>
<dbReference type="SUPFAM" id="SSF55021">
    <property type="entry name" value="ACT-like"/>
    <property type="match status" value="1"/>
</dbReference>
<evidence type="ECO:0000313" key="9">
    <source>
        <dbReference type="EMBL" id="TCO79842.1"/>
    </source>
</evidence>
<dbReference type="CDD" id="cd00077">
    <property type="entry name" value="HDc"/>
    <property type="match status" value="1"/>
</dbReference>
<dbReference type="Proteomes" id="UP000294919">
    <property type="component" value="Unassembled WGS sequence"/>
</dbReference>
<evidence type="ECO:0000256" key="3">
    <source>
        <dbReference type="ARBA" id="ARBA00048244"/>
    </source>
</evidence>
<dbReference type="SMART" id="SM00471">
    <property type="entry name" value="HDc"/>
    <property type="match status" value="1"/>
</dbReference>
<dbReference type="RefSeq" id="WP_132241553.1">
    <property type="nucleotide sequence ID" value="NZ_SLWV01000001.1"/>
</dbReference>
<keyword evidence="9" id="KW-0418">Kinase</keyword>
<name>A0A4R2L2G6_9FIRM</name>
<dbReference type="EC" id="2.7.6.5" evidence="2"/>
<dbReference type="GO" id="GO:0008728">
    <property type="term" value="F:GTP diphosphokinase activity"/>
    <property type="evidence" value="ECO:0007669"/>
    <property type="project" value="UniProtKB-EC"/>
</dbReference>
<dbReference type="GO" id="GO:0015970">
    <property type="term" value="P:guanosine tetraphosphate biosynthetic process"/>
    <property type="evidence" value="ECO:0007669"/>
    <property type="project" value="UniProtKB-UniPathway"/>
</dbReference>
<dbReference type="CDD" id="cd01668">
    <property type="entry name" value="TGS_RSH"/>
    <property type="match status" value="1"/>
</dbReference>
<dbReference type="FunFam" id="3.10.20.30:FF:000002">
    <property type="entry name" value="GTP pyrophosphokinase (RelA/SpoT)"/>
    <property type="match status" value="1"/>
</dbReference>
<dbReference type="EMBL" id="SLWV01000001">
    <property type="protein sequence ID" value="TCO79842.1"/>
    <property type="molecule type" value="Genomic_DNA"/>
</dbReference>
<reference evidence="9 10" key="1">
    <citation type="submission" date="2019-03" db="EMBL/GenBank/DDBJ databases">
        <title>Genomic Encyclopedia of Type Strains, Phase IV (KMG-IV): sequencing the most valuable type-strain genomes for metagenomic binning, comparative biology and taxonomic classification.</title>
        <authorList>
            <person name="Goeker M."/>
        </authorList>
    </citation>
    <scope>NUCLEOTIDE SEQUENCE [LARGE SCALE GENOMIC DNA]</scope>
    <source>
        <strain evidence="9 10">DSM 102940</strain>
    </source>
</reference>
<dbReference type="CDD" id="cd04876">
    <property type="entry name" value="ACT_RelA-SpoT"/>
    <property type="match status" value="1"/>
</dbReference>
<dbReference type="UniPathway" id="UPA00908">
    <property type="reaction ID" value="UER00884"/>
</dbReference>
<dbReference type="Gene3D" id="3.10.20.30">
    <property type="match status" value="1"/>
</dbReference>
<dbReference type="AlphaFoldDB" id="A0A4R2L2G6"/>
<dbReference type="InterPro" id="IPR045865">
    <property type="entry name" value="ACT-like_dom_sf"/>
</dbReference>
<dbReference type="FunFam" id="1.10.3210.10:FF:000001">
    <property type="entry name" value="GTP pyrophosphokinase RelA"/>
    <property type="match status" value="1"/>
</dbReference>
<feature type="domain" description="TGS" evidence="8">
    <location>
        <begin position="388"/>
        <end position="449"/>
    </location>
</feature>